<dbReference type="InterPro" id="IPR011711">
    <property type="entry name" value="GntR_C"/>
</dbReference>
<dbReference type="Gene3D" id="1.20.120.530">
    <property type="entry name" value="GntR ligand-binding domain-like"/>
    <property type="match status" value="1"/>
</dbReference>
<evidence type="ECO:0000256" key="1">
    <source>
        <dbReference type="ARBA" id="ARBA00023015"/>
    </source>
</evidence>
<accession>A0ABP5SLT8</accession>
<evidence type="ECO:0000259" key="4">
    <source>
        <dbReference type="PROSITE" id="PS50949"/>
    </source>
</evidence>
<dbReference type="CDD" id="cd07377">
    <property type="entry name" value="WHTH_GntR"/>
    <property type="match status" value="1"/>
</dbReference>
<dbReference type="SMART" id="SM00345">
    <property type="entry name" value="HTH_GNTR"/>
    <property type="match status" value="1"/>
</dbReference>
<dbReference type="PANTHER" id="PTHR43537:SF49">
    <property type="entry name" value="TRANSCRIPTIONAL REGULATORY PROTEIN"/>
    <property type="match status" value="1"/>
</dbReference>
<dbReference type="SMART" id="SM00895">
    <property type="entry name" value="FCD"/>
    <property type="match status" value="1"/>
</dbReference>
<dbReference type="SUPFAM" id="SSF48008">
    <property type="entry name" value="GntR ligand-binding domain-like"/>
    <property type="match status" value="1"/>
</dbReference>
<dbReference type="InterPro" id="IPR000524">
    <property type="entry name" value="Tscrpt_reg_HTH_GntR"/>
</dbReference>
<keyword evidence="2" id="KW-0238">DNA-binding</keyword>
<dbReference type="PRINTS" id="PR00035">
    <property type="entry name" value="HTHGNTR"/>
</dbReference>
<keyword evidence="1" id="KW-0805">Transcription regulation</keyword>
<evidence type="ECO:0000313" key="5">
    <source>
        <dbReference type="EMBL" id="GAA2331833.1"/>
    </source>
</evidence>
<name>A0ABP5SLT8_9ACTN</name>
<comment type="caution">
    <text evidence="5">The sequence shown here is derived from an EMBL/GenBank/DDBJ whole genome shotgun (WGS) entry which is preliminary data.</text>
</comment>
<sequence length="239" mass="26407">MPRSEQGAALSRTEQKRLVGSLVDALQDRIGEGEIGVGSWIRQDRIAEEYGVSRTPVREALRQLEALGVVEIIANRGARVKLPSMRDIAQAFEVRGVLEGHAAWLAARNIGQSQLDLLKETGAWFEDVIGWAARGTEDAMAKARADWFRANGTFHATVIAASGNHQLEVAIDQLHRRLPRGLTWTALGGDPRLLKENAEDHAQIRRAIEDQDGELARQLTIGHSDRARELILMRSGELS</sequence>
<dbReference type="PANTHER" id="PTHR43537">
    <property type="entry name" value="TRANSCRIPTIONAL REGULATOR, GNTR FAMILY"/>
    <property type="match status" value="1"/>
</dbReference>
<dbReference type="InterPro" id="IPR036388">
    <property type="entry name" value="WH-like_DNA-bd_sf"/>
</dbReference>
<dbReference type="EMBL" id="BAAASD010000004">
    <property type="protein sequence ID" value="GAA2331833.1"/>
    <property type="molecule type" value="Genomic_DNA"/>
</dbReference>
<gene>
    <name evidence="5" type="ORF">GCM10010246_13840</name>
</gene>
<evidence type="ECO:0000256" key="3">
    <source>
        <dbReference type="ARBA" id="ARBA00023163"/>
    </source>
</evidence>
<evidence type="ECO:0000256" key="2">
    <source>
        <dbReference type="ARBA" id="ARBA00023125"/>
    </source>
</evidence>
<dbReference type="Proteomes" id="UP001500253">
    <property type="component" value="Unassembled WGS sequence"/>
</dbReference>
<proteinExistence type="predicted"/>
<evidence type="ECO:0000313" key="6">
    <source>
        <dbReference type="Proteomes" id="UP001500253"/>
    </source>
</evidence>
<reference evidence="6" key="1">
    <citation type="journal article" date="2019" name="Int. J. Syst. Evol. Microbiol.">
        <title>The Global Catalogue of Microorganisms (GCM) 10K type strain sequencing project: providing services to taxonomists for standard genome sequencing and annotation.</title>
        <authorList>
            <consortium name="The Broad Institute Genomics Platform"/>
            <consortium name="The Broad Institute Genome Sequencing Center for Infectious Disease"/>
            <person name="Wu L."/>
            <person name="Ma J."/>
        </authorList>
    </citation>
    <scope>NUCLEOTIDE SEQUENCE [LARGE SCALE GENOMIC DNA]</scope>
    <source>
        <strain evidence="6">JCM 4316</strain>
    </source>
</reference>
<protein>
    <submittedName>
        <fullName evidence="5">GntR family transcriptional regulator</fullName>
    </submittedName>
</protein>
<dbReference type="SUPFAM" id="SSF46785">
    <property type="entry name" value="Winged helix' DNA-binding domain"/>
    <property type="match status" value="1"/>
</dbReference>
<dbReference type="InterPro" id="IPR036390">
    <property type="entry name" value="WH_DNA-bd_sf"/>
</dbReference>
<keyword evidence="3" id="KW-0804">Transcription</keyword>
<dbReference type="InterPro" id="IPR008920">
    <property type="entry name" value="TF_FadR/GntR_C"/>
</dbReference>
<keyword evidence="6" id="KW-1185">Reference proteome</keyword>
<feature type="domain" description="HTH gntR-type" evidence="4">
    <location>
        <begin position="16"/>
        <end position="83"/>
    </location>
</feature>
<dbReference type="RefSeq" id="WP_346173570.1">
    <property type="nucleotide sequence ID" value="NZ_BAAASD010000004.1"/>
</dbReference>
<organism evidence="5 6">
    <name type="scientific">Streptomyces cuspidosporus</name>
    <dbReference type="NCBI Taxonomy" id="66882"/>
    <lineage>
        <taxon>Bacteria</taxon>
        <taxon>Bacillati</taxon>
        <taxon>Actinomycetota</taxon>
        <taxon>Actinomycetes</taxon>
        <taxon>Kitasatosporales</taxon>
        <taxon>Streptomycetaceae</taxon>
        <taxon>Streptomyces</taxon>
    </lineage>
</organism>
<dbReference type="Gene3D" id="1.10.10.10">
    <property type="entry name" value="Winged helix-like DNA-binding domain superfamily/Winged helix DNA-binding domain"/>
    <property type="match status" value="1"/>
</dbReference>
<dbReference type="Pfam" id="PF00392">
    <property type="entry name" value="GntR"/>
    <property type="match status" value="1"/>
</dbReference>
<dbReference type="Pfam" id="PF07729">
    <property type="entry name" value="FCD"/>
    <property type="match status" value="1"/>
</dbReference>
<dbReference type="PROSITE" id="PS50949">
    <property type="entry name" value="HTH_GNTR"/>
    <property type="match status" value="1"/>
</dbReference>